<evidence type="ECO:0000313" key="13">
    <source>
        <dbReference type="EMBL" id="MBR0553682.1"/>
    </source>
</evidence>
<feature type="transmembrane region" description="Helical" evidence="11">
    <location>
        <begin position="9"/>
        <end position="28"/>
    </location>
</feature>
<feature type="domain" description="ArnT-like N-terminal" evidence="12">
    <location>
        <begin position="76"/>
        <end position="246"/>
    </location>
</feature>
<keyword evidence="6 11" id="KW-0812">Transmembrane</keyword>
<evidence type="ECO:0000256" key="6">
    <source>
        <dbReference type="ARBA" id="ARBA00022692"/>
    </source>
</evidence>
<evidence type="ECO:0000256" key="11">
    <source>
        <dbReference type="SAM" id="Phobius"/>
    </source>
</evidence>
<evidence type="ECO:0000256" key="3">
    <source>
        <dbReference type="ARBA" id="ARBA00007222"/>
    </source>
</evidence>
<dbReference type="GO" id="GO:0016020">
    <property type="term" value="C:membrane"/>
    <property type="evidence" value="ECO:0007669"/>
    <property type="project" value="InterPro"/>
</dbReference>
<comment type="subcellular location">
    <subcellularLocation>
        <location evidence="1">Endomembrane system</location>
        <topology evidence="1">Multi-pass membrane protein</topology>
    </subcellularLocation>
</comment>
<dbReference type="InterPro" id="IPR027005">
    <property type="entry name" value="PMT-like"/>
</dbReference>
<dbReference type="GO" id="GO:0012505">
    <property type="term" value="C:endomembrane system"/>
    <property type="evidence" value="ECO:0007669"/>
    <property type="project" value="UniProtKB-SubCell"/>
</dbReference>
<feature type="transmembrane region" description="Helical" evidence="11">
    <location>
        <begin position="392"/>
        <end position="409"/>
    </location>
</feature>
<feature type="transmembrane region" description="Helical" evidence="11">
    <location>
        <begin position="313"/>
        <end position="330"/>
    </location>
</feature>
<evidence type="ECO:0000256" key="9">
    <source>
        <dbReference type="ARBA" id="ARBA00093617"/>
    </source>
</evidence>
<comment type="pathway">
    <text evidence="2">Protein modification; protein glycosylation.</text>
</comment>
<dbReference type="InterPro" id="IPR003342">
    <property type="entry name" value="ArnT-like_N"/>
</dbReference>
<dbReference type="PANTHER" id="PTHR10050:SF46">
    <property type="entry name" value="PROTEIN O-MANNOSYL-TRANSFERASE 2"/>
    <property type="match status" value="1"/>
</dbReference>
<dbReference type="AlphaFoldDB" id="A0A8T4II13"/>
<keyword evidence="4" id="KW-0328">Glycosyltransferase</keyword>
<comment type="similarity">
    <text evidence="3">Belongs to the glycosyltransferase 39 family.</text>
</comment>
<feature type="transmembrane region" description="Helical" evidence="11">
    <location>
        <begin position="360"/>
        <end position="380"/>
    </location>
</feature>
<evidence type="ECO:0000256" key="4">
    <source>
        <dbReference type="ARBA" id="ARBA00022676"/>
    </source>
</evidence>
<evidence type="ECO:0000259" key="12">
    <source>
        <dbReference type="Pfam" id="PF02366"/>
    </source>
</evidence>
<protein>
    <recommendedName>
        <fullName evidence="9">Polyprenol-phosphate-mannose--protein mannosyltransferase</fullName>
    </recommendedName>
    <alternativeName>
        <fullName evidence="10">Protein O-mannosyltransferase</fullName>
    </alternativeName>
</protein>
<keyword evidence="8 11" id="KW-0472">Membrane</keyword>
<reference evidence="13" key="1">
    <citation type="submission" date="2021-04" db="EMBL/GenBank/DDBJ databases">
        <title>Ouciella asimina sp. nov., isolated from the surface seawater in the hydrothermal field of Okinawa Trough.</title>
        <authorList>
            <person name="Shuang W."/>
        </authorList>
    </citation>
    <scope>NUCLEOTIDE SEQUENCE</scope>
    <source>
        <strain evidence="13">LXI357</strain>
    </source>
</reference>
<evidence type="ECO:0000256" key="10">
    <source>
        <dbReference type="ARBA" id="ARBA00093644"/>
    </source>
</evidence>
<dbReference type="GO" id="GO:0000030">
    <property type="term" value="F:mannosyltransferase activity"/>
    <property type="evidence" value="ECO:0007669"/>
    <property type="project" value="InterPro"/>
</dbReference>
<proteinExistence type="inferred from homology"/>
<dbReference type="Proteomes" id="UP000676996">
    <property type="component" value="Unassembled WGS sequence"/>
</dbReference>
<feature type="transmembrane region" description="Helical" evidence="11">
    <location>
        <begin position="79"/>
        <end position="103"/>
    </location>
</feature>
<keyword evidence="7 11" id="KW-1133">Transmembrane helix</keyword>
<evidence type="ECO:0000313" key="14">
    <source>
        <dbReference type="Proteomes" id="UP000676996"/>
    </source>
</evidence>
<evidence type="ECO:0000256" key="8">
    <source>
        <dbReference type="ARBA" id="ARBA00023136"/>
    </source>
</evidence>
<dbReference type="GO" id="GO:0006493">
    <property type="term" value="P:protein O-linked glycosylation"/>
    <property type="evidence" value="ECO:0007669"/>
    <property type="project" value="InterPro"/>
</dbReference>
<evidence type="ECO:0000256" key="2">
    <source>
        <dbReference type="ARBA" id="ARBA00004922"/>
    </source>
</evidence>
<dbReference type="PANTHER" id="PTHR10050">
    <property type="entry name" value="DOLICHYL-PHOSPHATE-MANNOSE--PROTEIN MANNOSYLTRANSFERASE"/>
    <property type="match status" value="1"/>
</dbReference>
<gene>
    <name evidence="13" type="ORF">J7S20_14320</name>
</gene>
<feature type="transmembrane region" description="Helical" evidence="11">
    <location>
        <begin position="218"/>
        <end position="240"/>
    </location>
</feature>
<organism evidence="13 14">
    <name type="scientific">Stakelama marina</name>
    <dbReference type="NCBI Taxonomy" id="2826939"/>
    <lineage>
        <taxon>Bacteria</taxon>
        <taxon>Pseudomonadati</taxon>
        <taxon>Pseudomonadota</taxon>
        <taxon>Alphaproteobacteria</taxon>
        <taxon>Sphingomonadales</taxon>
        <taxon>Sphingomonadaceae</taxon>
        <taxon>Stakelama</taxon>
    </lineage>
</organism>
<feature type="transmembrane region" description="Helical" evidence="11">
    <location>
        <begin position="135"/>
        <end position="152"/>
    </location>
</feature>
<dbReference type="Pfam" id="PF02366">
    <property type="entry name" value="PMT"/>
    <property type="match status" value="1"/>
</dbReference>
<dbReference type="EMBL" id="JAGRQC010000004">
    <property type="protein sequence ID" value="MBR0553682.1"/>
    <property type="molecule type" value="Genomic_DNA"/>
</dbReference>
<evidence type="ECO:0000256" key="7">
    <source>
        <dbReference type="ARBA" id="ARBA00022989"/>
    </source>
</evidence>
<evidence type="ECO:0000256" key="1">
    <source>
        <dbReference type="ARBA" id="ARBA00004127"/>
    </source>
</evidence>
<keyword evidence="5" id="KW-0808">Transferase</keyword>
<feature type="transmembrane region" description="Helical" evidence="11">
    <location>
        <begin position="337"/>
        <end position="354"/>
    </location>
</feature>
<sequence>MLDRLRQRPLWVAVIIAVFAQALFSYRLGSPDKVMFDEVYYVPAARALLALNQPFNKEHPLLAKEFIALGMALFGDNPIGWRAFSTLAGTATILGGFSVLWQLFGRMRTAVFGAVLLIFSQTVFVQARIAMLDTYMAAFLTLAIAAMLWSMAAPTTARAHWRLVLTAVLLGLATAAKWAAAPYVAFAFIAFVAIRLRDARASGRPIVAALSGRNQRHWPGVGALSAMLILGLVSILVYFATYAPQFFYRYDPLTLSQLIPFQEQMYAAQTQVLRHHPYQSPWWSWSLDLRPIWYLYEINAGAWRGVLLLGNPAAMWGGLAALAACLYAGLRDRAMRPLGLALIWIASLAMWAVIPKSLGFYYYYYPSSIFLCLATAGAFAHFGRGRWAQADEWYAIPVIALFVYFYPILSASPLSGRMAFAHWTWLASWR</sequence>
<keyword evidence="14" id="KW-1185">Reference proteome</keyword>
<feature type="transmembrane region" description="Helical" evidence="11">
    <location>
        <begin position="181"/>
        <end position="197"/>
    </location>
</feature>
<accession>A0A8T4II13</accession>
<name>A0A8T4II13_9SPHN</name>
<comment type="caution">
    <text evidence="13">The sequence shown here is derived from an EMBL/GenBank/DDBJ whole genome shotgun (WGS) entry which is preliminary data.</text>
</comment>
<evidence type="ECO:0000256" key="5">
    <source>
        <dbReference type="ARBA" id="ARBA00022679"/>
    </source>
</evidence>